<dbReference type="CDD" id="cd00775">
    <property type="entry name" value="LysRS_core"/>
    <property type="match status" value="1"/>
</dbReference>
<comment type="caution">
    <text evidence="13">The sequence shown here is derived from an EMBL/GenBank/DDBJ whole genome shotgun (WGS) entry which is preliminary data.</text>
</comment>
<dbReference type="NCBIfam" id="NF001756">
    <property type="entry name" value="PRK00484.1"/>
    <property type="match status" value="1"/>
</dbReference>
<dbReference type="GO" id="GO:0004824">
    <property type="term" value="F:lysine-tRNA ligase activity"/>
    <property type="evidence" value="ECO:0007669"/>
    <property type="project" value="UniProtKB-EC"/>
</dbReference>
<dbReference type="Gene3D" id="3.30.930.10">
    <property type="entry name" value="Bira Bifunctional Protein, Domain 2"/>
    <property type="match status" value="1"/>
</dbReference>
<dbReference type="PANTHER" id="PTHR42918">
    <property type="entry name" value="LYSYL-TRNA SYNTHETASE"/>
    <property type="match status" value="1"/>
</dbReference>
<reference evidence="13" key="1">
    <citation type="journal article" date="2021" name="Nat. Commun.">
        <title>Genetic determinants of endophytism in the Arabidopsis root mycobiome.</title>
        <authorList>
            <person name="Mesny F."/>
            <person name="Miyauchi S."/>
            <person name="Thiergart T."/>
            <person name="Pickel B."/>
            <person name="Atanasova L."/>
            <person name="Karlsson M."/>
            <person name="Huettel B."/>
            <person name="Barry K.W."/>
            <person name="Haridas S."/>
            <person name="Chen C."/>
            <person name="Bauer D."/>
            <person name="Andreopoulos W."/>
            <person name="Pangilinan J."/>
            <person name="LaButti K."/>
            <person name="Riley R."/>
            <person name="Lipzen A."/>
            <person name="Clum A."/>
            <person name="Drula E."/>
            <person name="Henrissat B."/>
            <person name="Kohler A."/>
            <person name="Grigoriev I.V."/>
            <person name="Martin F.M."/>
            <person name="Hacquard S."/>
        </authorList>
    </citation>
    <scope>NUCLEOTIDE SEQUENCE</scope>
    <source>
        <strain evidence="13">MPI-CAGE-CH-0243</strain>
    </source>
</reference>
<dbReference type="Gene3D" id="2.40.50.140">
    <property type="entry name" value="Nucleic acid-binding proteins"/>
    <property type="match status" value="1"/>
</dbReference>
<dbReference type="SUPFAM" id="SSF50249">
    <property type="entry name" value="Nucleic acid-binding proteins"/>
    <property type="match status" value="1"/>
</dbReference>
<dbReference type="InterPro" id="IPR004364">
    <property type="entry name" value="Aa-tRNA-synt_II"/>
</dbReference>
<comment type="similarity">
    <text evidence="1">Belongs to the class-II aminoacyl-tRNA synthetase family.</text>
</comment>
<evidence type="ECO:0000313" key="13">
    <source>
        <dbReference type="EMBL" id="KAH7118768.1"/>
    </source>
</evidence>
<evidence type="ECO:0000313" key="14">
    <source>
        <dbReference type="Proteomes" id="UP000700596"/>
    </source>
</evidence>
<dbReference type="PIRSF" id="PIRSF039101">
    <property type="entry name" value="LysRS2"/>
    <property type="match status" value="1"/>
</dbReference>
<evidence type="ECO:0000256" key="8">
    <source>
        <dbReference type="ARBA" id="ARBA00023146"/>
    </source>
</evidence>
<evidence type="ECO:0000256" key="10">
    <source>
        <dbReference type="ARBA" id="ARBA00048573"/>
    </source>
</evidence>
<dbReference type="NCBIfam" id="TIGR00499">
    <property type="entry name" value="lysS_bact"/>
    <property type="match status" value="1"/>
</dbReference>
<dbReference type="FunFam" id="2.40.50.140:FF:000050">
    <property type="entry name" value="Lysine--tRNA ligase"/>
    <property type="match status" value="1"/>
</dbReference>
<dbReference type="Pfam" id="PF00152">
    <property type="entry name" value="tRNA-synt_2"/>
    <property type="match status" value="1"/>
</dbReference>
<gene>
    <name evidence="13" type="ORF">B0J11DRAFT_74991</name>
</gene>
<name>A0A9P9DGD4_9PLEO</name>
<dbReference type="InterPro" id="IPR045864">
    <property type="entry name" value="aa-tRNA-synth_II/BPL/LPL"/>
</dbReference>
<keyword evidence="14" id="KW-1185">Reference proteome</keyword>
<dbReference type="InterPro" id="IPR006195">
    <property type="entry name" value="aa-tRNA-synth_II"/>
</dbReference>
<dbReference type="GO" id="GO:0005829">
    <property type="term" value="C:cytosol"/>
    <property type="evidence" value="ECO:0007669"/>
    <property type="project" value="TreeGrafter"/>
</dbReference>
<keyword evidence="6" id="KW-0067">ATP-binding</keyword>
<feature type="compositionally biased region" description="Basic and acidic residues" evidence="11">
    <location>
        <begin position="20"/>
        <end position="54"/>
    </location>
</feature>
<evidence type="ECO:0000256" key="7">
    <source>
        <dbReference type="ARBA" id="ARBA00022917"/>
    </source>
</evidence>
<dbReference type="OrthoDB" id="21243at2759"/>
<evidence type="ECO:0000256" key="2">
    <source>
        <dbReference type="ARBA" id="ARBA00011738"/>
    </source>
</evidence>
<evidence type="ECO:0000256" key="5">
    <source>
        <dbReference type="ARBA" id="ARBA00022741"/>
    </source>
</evidence>
<dbReference type="InterPro" id="IPR012340">
    <property type="entry name" value="NA-bd_OB-fold"/>
</dbReference>
<dbReference type="InterPro" id="IPR018149">
    <property type="entry name" value="Lys-tRNA-synth_II_C"/>
</dbReference>
<dbReference type="GO" id="GO:0000049">
    <property type="term" value="F:tRNA binding"/>
    <property type="evidence" value="ECO:0007669"/>
    <property type="project" value="TreeGrafter"/>
</dbReference>
<dbReference type="PROSITE" id="PS50862">
    <property type="entry name" value="AA_TRNA_LIGASE_II"/>
    <property type="match status" value="1"/>
</dbReference>
<dbReference type="GO" id="GO:0006430">
    <property type="term" value="P:lysyl-tRNA aminoacylation"/>
    <property type="evidence" value="ECO:0007669"/>
    <property type="project" value="InterPro"/>
</dbReference>
<dbReference type="CDD" id="cd04322">
    <property type="entry name" value="LysRS_N"/>
    <property type="match status" value="1"/>
</dbReference>
<dbReference type="SUPFAM" id="SSF55681">
    <property type="entry name" value="Class II aaRS and biotin synthetases"/>
    <property type="match status" value="1"/>
</dbReference>
<dbReference type="FunFam" id="3.30.930.10:FF:000044">
    <property type="entry name" value="Lysine--tRNA ligase"/>
    <property type="match status" value="1"/>
</dbReference>
<dbReference type="HAMAP" id="MF_00252">
    <property type="entry name" value="Lys_tRNA_synth_class2"/>
    <property type="match status" value="1"/>
</dbReference>
<dbReference type="InterPro" id="IPR034762">
    <property type="entry name" value="Lys-tRNA-ligase_II_bac/euk"/>
</dbReference>
<evidence type="ECO:0000259" key="12">
    <source>
        <dbReference type="PROSITE" id="PS50862"/>
    </source>
</evidence>
<proteinExistence type="inferred from homology"/>
<comment type="catalytic activity">
    <reaction evidence="10">
        <text>tRNA(Lys) + L-lysine + ATP = L-lysyl-tRNA(Lys) + AMP + diphosphate</text>
        <dbReference type="Rhea" id="RHEA:20792"/>
        <dbReference type="Rhea" id="RHEA-COMP:9696"/>
        <dbReference type="Rhea" id="RHEA-COMP:9697"/>
        <dbReference type="ChEBI" id="CHEBI:30616"/>
        <dbReference type="ChEBI" id="CHEBI:32551"/>
        <dbReference type="ChEBI" id="CHEBI:33019"/>
        <dbReference type="ChEBI" id="CHEBI:78442"/>
        <dbReference type="ChEBI" id="CHEBI:78529"/>
        <dbReference type="ChEBI" id="CHEBI:456215"/>
        <dbReference type="EC" id="6.1.1.6"/>
    </reaction>
</comment>
<keyword evidence="5" id="KW-0547">Nucleotide-binding</keyword>
<evidence type="ECO:0000256" key="11">
    <source>
        <dbReference type="SAM" id="MobiDB-lite"/>
    </source>
</evidence>
<dbReference type="Proteomes" id="UP000700596">
    <property type="component" value="Unassembled WGS sequence"/>
</dbReference>
<comment type="subunit">
    <text evidence="2">Homodimer.</text>
</comment>
<sequence>MADEQPQTEASAAAATPAENLHDDPVTGEKISKSELKRRTKQRETEKKKAEKAAKTAALPDRPKKEKSAAAGEDELNPNQYFEIRSRAVNALRSSKEPNPYPHKFHVNYRLGDFVKEFEPQLKKGETLPDKEIRVGVRIMTQRVSSNALRFYVCKGEGITLQIMCQLDNATGDVPFEKQHDLLRRGDWIGVVGYPGRTNPKKGGEGELSIFAREVILLSPCLRQLPTEHYGFKDQEQRHRQRFLDLVINNNTRETLITRTAIVKYMRRYFDERDFLEVQTPMMNKIAGGATARPFKTFHNELGMELFLRIAPELYLKELVVGGLERVYEIGRQFRNEGIDLTHNPEFTTCEFYMAFADMYDIMDMTEELVSGLVKSVKGSYVTKYHTQSGEEYEVNWEKPWRRVEMIPALEEATGEKFPPADQFHTEESNQFLRNVLKKMKLECSPPLTASRMIDKMVGEFIEETCISPTFIMGHPEIMSPLAKYHRTIPGLCERFEAFVCKKEICNAYTELNDPFDQRMRFEEQANQKAQGDDEAQLIDETFCQALEYGLPPTGGWGMGIDRLVMFLTDHYSIKEVLTFPFMKDIVEDKPKTAAEVVGIEPKPEEGIPHK</sequence>
<dbReference type="EMBL" id="JAGMWT010000012">
    <property type="protein sequence ID" value="KAH7118768.1"/>
    <property type="molecule type" value="Genomic_DNA"/>
</dbReference>
<dbReference type="InterPro" id="IPR044136">
    <property type="entry name" value="Lys-tRNA-ligase_II_N"/>
</dbReference>
<dbReference type="EC" id="6.1.1.6" evidence="3"/>
<dbReference type="GO" id="GO:0005524">
    <property type="term" value="F:ATP binding"/>
    <property type="evidence" value="ECO:0007669"/>
    <property type="project" value="UniProtKB-KW"/>
</dbReference>
<evidence type="ECO:0000256" key="1">
    <source>
        <dbReference type="ARBA" id="ARBA00008226"/>
    </source>
</evidence>
<keyword evidence="7" id="KW-0648">Protein biosynthesis</keyword>
<dbReference type="PANTHER" id="PTHR42918:SF9">
    <property type="entry name" value="LYSINE--TRNA LIGASE"/>
    <property type="match status" value="1"/>
</dbReference>
<dbReference type="PRINTS" id="PR00982">
    <property type="entry name" value="TRNASYNTHLYS"/>
</dbReference>
<feature type="compositionally biased region" description="Low complexity" evidence="11">
    <location>
        <begin position="1"/>
        <end position="18"/>
    </location>
</feature>
<dbReference type="AlphaFoldDB" id="A0A9P9DGD4"/>
<feature type="domain" description="Aminoacyl-transfer RNA synthetases class-II family profile" evidence="12">
    <location>
        <begin position="259"/>
        <end position="581"/>
    </location>
</feature>
<evidence type="ECO:0000256" key="6">
    <source>
        <dbReference type="ARBA" id="ARBA00022840"/>
    </source>
</evidence>
<organism evidence="13 14">
    <name type="scientific">Dendryphion nanum</name>
    <dbReference type="NCBI Taxonomy" id="256645"/>
    <lineage>
        <taxon>Eukaryota</taxon>
        <taxon>Fungi</taxon>
        <taxon>Dikarya</taxon>
        <taxon>Ascomycota</taxon>
        <taxon>Pezizomycotina</taxon>
        <taxon>Dothideomycetes</taxon>
        <taxon>Pleosporomycetidae</taxon>
        <taxon>Pleosporales</taxon>
        <taxon>Torulaceae</taxon>
        <taxon>Dendryphion</taxon>
    </lineage>
</organism>
<feature type="region of interest" description="Disordered" evidence="11">
    <location>
        <begin position="1"/>
        <end position="79"/>
    </location>
</feature>
<evidence type="ECO:0000256" key="9">
    <source>
        <dbReference type="ARBA" id="ARBA00030563"/>
    </source>
</evidence>
<accession>A0A9P9DGD4</accession>
<evidence type="ECO:0000256" key="3">
    <source>
        <dbReference type="ARBA" id="ARBA00013166"/>
    </source>
</evidence>
<evidence type="ECO:0000256" key="4">
    <source>
        <dbReference type="ARBA" id="ARBA00022598"/>
    </source>
</evidence>
<keyword evidence="4" id="KW-0436">Ligase</keyword>
<protein>
    <recommendedName>
        <fullName evidence="3">lysine--tRNA ligase</fullName>
        <ecNumber evidence="3">6.1.1.6</ecNumber>
    </recommendedName>
    <alternativeName>
        <fullName evidence="9">Lysyl-tRNA synthetase</fullName>
    </alternativeName>
</protein>
<keyword evidence="8" id="KW-0030">Aminoacyl-tRNA synthetase</keyword>
<dbReference type="InterPro" id="IPR002313">
    <property type="entry name" value="Lys-tRNA-ligase_II"/>
</dbReference>